<dbReference type="GO" id="GO:0004853">
    <property type="term" value="F:uroporphyrinogen decarboxylase activity"/>
    <property type="evidence" value="ECO:0007669"/>
    <property type="project" value="InterPro"/>
</dbReference>
<dbReference type="AlphaFoldDB" id="A0A1F2P5F9"/>
<dbReference type="EMBL" id="LYOR01000005">
    <property type="protein sequence ID" value="OFV65991.1"/>
    <property type="molecule type" value="Genomic_DNA"/>
</dbReference>
<proteinExistence type="predicted"/>
<organism evidence="2 3">
    <name type="scientific">Candidatus Syntropharchaeum butanivorans</name>
    <dbReference type="NCBI Taxonomy" id="1839936"/>
    <lineage>
        <taxon>Archaea</taxon>
        <taxon>Methanobacteriati</taxon>
        <taxon>Methanobacteriota</taxon>
        <taxon>Stenosarchaea group</taxon>
        <taxon>Methanomicrobia</taxon>
        <taxon>Methanosarcinales</taxon>
        <taxon>ANME-2 cluster</taxon>
        <taxon>Candidatus Syntropharchaeum</taxon>
    </lineage>
</organism>
<dbReference type="Gene3D" id="3.20.20.210">
    <property type="match status" value="1"/>
</dbReference>
<dbReference type="Pfam" id="PF01208">
    <property type="entry name" value="URO-D"/>
    <property type="match status" value="1"/>
</dbReference>
<dbReference type="InterPro" id="IPR052024">
    <property type="entry name" value="Methanogen_methyltrans"/>
</dbReference>
<dbReference type="STRING" id="1839936.SBU_001173"/>
<dbReference type="SUPFAM" id="SSF51726">
    <property type="entry name" value="UROD/MetE-like"/>
    <property type="match status" value="1"/>
</dbReference>
<dbReference type="PANTHER" id="PTHR47099">
    <property type="entry name" value="METHYLCOBAMIDE:COM METHYLTRANSFERASE MTBA"/>
    <property type="match status" value="1"/>
</dbReference>
<feature type="domain" description="Uroporphyrinogen decarboxylase (URO-D)" evidence="1">
    <location>
        <begin position="10"/>
        <end position="351"/>
    </location>
</feature>
<evidence type="ECO:0000313" key="3">
    <source>
        <dbReference type="Proteomes" id="UP000185779"/>
    </source>
</evidence>
<comment type="caution">
    <text evidence="2">The sequence shown here is derived from an EMBL/GenBank/DDBJ whole genome shotgun (WGS) entry which is preliminary data.</text>
</comment>
<dbReference type="CDD" id="cd03465">
    <property type="entry name" value="URO-D_like"/>
    <property type="match status" value="1"/>
</dbReference>
<accession>A0A1F2P5F9</accession>
<dbReference type="GO" id="GO:0006779">
    <property type="term" value="P:porphyrin-containing compound biosynthetic process"/>
    <property type="evidence" value="ECO:0007669"/>
    <property type="project" value="InterPro"/>
</dbReference>
<dbReference type="Proteomes" id="UP000185779">
    <property type="component" value="Unassembled WGS sequence"/>
</dbReference>
<gene>
    <name evidence="2" type="ORF">SBU_001173</name>
</gene>
<name>A0A1F2P5F9_9EURY</name>
<reference evidence="2" key="1">
    <citation type="submission" date="2016-05" db="EMBL/GenBank/DDBJ databases">
        <title>Microbial consortia oxidize butane by reversing methanogenesis.</title>
        <authorList>
            <person name="Laso-Perez R."/>
            <person name="Richter M."/>
            <person name="Wegener G."/>
            <person name="Musat F."/>
        </authorList>
    </citation>
    <scope>NUCLEOTIDE SEQUENCE [LARGE SCALE GENOMIC DNA]</scope>
    <source>
        <strain evidence="2">BOX1</strain>
    </source>
</reference>
<dbReference type="PANTHER" id="PTHR47099:SF1">
    <property type="entry name" value="METHYLCOBAMIDE:COM METHYLTRANSFERASE MTBA"/>
    <property type="match status" value="1"/>
</dbReference>
<sequence>MVKVKKERMTPADRMMLAMGLEEPDRVPVGFLPLTIGARLAGVTVDKFSQDAKLMAKGQMVLYERFAPDFVLPFPDVSSIAEAWNTKTKFVEESTPYTIEFAVKKAEDWEDIDIISPNEWWSERGRIPIVLEAQDILIDKYESELPVLGLMASPLTIASWIAGLSMVSKDMIKNPDLLNIGLDRIAESMINLVKAYYDNGIAVCYMACTRATREIYGLTQYVDFGVTYDLKVLNACKSYMTFMGHVCGREPYLELLTPLYPFVGVNFWDRGAVYDLAFAKKKYGSRIPVIGGVDQTTTLLYGTPRQVEAECIDAIRQAAAGGGFVLAPGCELSHDTPDENIAAVTRAAREYGTYPISEKVLNFKYEKPARIGV</sequence>
<evidence type="ECO:0000259" key="1">
    <source>
        <dbReference type="Pfam" id="PF01208"/>
    </source>
</evidence>
<keyword evidence="3" id="KW-1185">Reference proteome</keyword>
<dbReference type="InterPro" id="IPR000257">
    <property type="entry name" value="Uroporphyrinogen_deCOase"/>
</dbReference>
<protein>
    <submittedName>
        <fullName evidence="2">Uroporphyrinogen decarboxylase family protein</fullName>
    </submittedName>
</protein>
<dbReference type="InterPro" id="IPR038071">
    <property type="entry name" value="UROD/MetE-like_sf"/>
</dbReference>
<evidence type="ECO:0000313" key="2">
    <source>
        <dbReference type="EMBL" id="OFV65991.1"/>
    </source>
</evidence>